<dbReference type="Proteomes" id="UP000827092">
    <property type="component" value="Unassembled WGS sequence"/>
</dbReference>
<sequence length="139" mass="15401">MCGCHPRTTPFYKGGSRRPTGGFLPQNKGPDSARKGGLPILAETERKSAIRATCDSKGRFFQPSDSNLYELDSGNKLNYCALSPSFSPVSDHIGKALENDQEFTFMEGLEIGLKARRQSFKMLSNLYLINFTIKVLGEM</sequence>
<gene>
    <name evidence="2" type="ORF">JTE90_029639</name>
</gene>
<comment type="caution">
    <text evidence="2">The sequence shown here is derived from an EMBL/GenBank/DDBJ whole genome shotgun (WGS) entry which is preliminary data.</text>
</comment>
<evidence type="ECO:0000313" key="3">
    <source>
        <dbReference type="Proteomes" id="UP000827092"/>
    </source>
</evidence>
<keyword evidence="3" id="KW-1185">Reference proteome</keyword>
<name>A0AAV6VE28_9ARAC</name>
<protein>
    <submittedName>
        <fullName evidence="2">Uncharacterized protein</fullName>
    </submittedName>
</protein>
<dbReference type="EMBL" id="JAFNEN010000094">
    <property type="protein sequence ID" value="KAG8195060.1"/>
    <property type="molecule type" value="Genomic_DNA"/>
</dbReference>
<dbReference type="AlphaFoldDB" id="A0AAV6VE28"/>
<evidence type="ECO:0000313" key="2">
    <source>
        <dbReference type="EMBL" id="KAG8195060.1"/>
    </source>
</evidence>
<feature type="region of interest" description="Disordered" evidence="1">
    <location>
        <begin position="1"/>
        <end position="39"/>
    </location>
</feature>
<organism evidence="2 3">
    <name type="scientific">Oedothorax gibbosus</name>
    <dbReference type="NCBI Taxonomy" id="931172"/>
    <lineage>
        <taxon>Eukaryota</taxon>
        <taxon>Metazoa</taxon>
        <taxon>Ecdysozoa</taxon>
        <taxon>Arthropoda</taxon>
        <taxon>Chelicerata</taxon>
        <taxon>Arachnida</taxon>
        <taxon>Araneae</taxon>
        <taxon>Araneomorphae</taxon>
        <taxon>Entelegynae</taxon>
        <taxon>Araneoidea</taxon>
        <taxon>Linyphiidae</taxon>
        <taxon>Erigoninae</taxon>
        <taxon>Oedothorax</taxon>
    </lineage>
</organism>
<reference evidence="2 3" key="1">
    <citation type="journal article" date="2022" name="Nat. Ecol. Evol.">
        <title>A masculinizing supergene underlies an exaggerated male reproductive morph in a spider.</title>
        <authorList>
            <person name="Hendrickx F."/>
            <person name="De Corte Z."/>
            <person name="Sonet G."/>
            <person name="Van Belleghem S.M."/>
            <person name="Kostlbacher S."/>
            <person name="Vangestel C."/>
        </authorList>
    </citation>
    <scope>NUCLEOTIDE SEQUENCE [LARGE SCALE GENOMIC DNA]</scope>
    <source>
        <strain evidence="2">W744_W776</strain>
    </source>
</reference>
<evidence type="ECO:0000256" key="1">
    <source>
        <dbReference type="SAM" id="MobiDB-lite"/>
    </source>
</evidence>
<accession>A0AAV6VE28</accession>
<proteinExistence type="predicted"/>